<sequence length="99" mass="11437">MAYPFGGSDFTFQFQNPNFNSFTHNYNPMMNTDSQFFFSNNANSYNTNSAGIDYGDNVIDLPDRGSEKSLTYYYECGACKYNFTVIEEYEAHVSECPYR</sequence>
<dbReference type="Proteomes" id="UP001150538">
    <property type="component" value="Unassembled WGS sequence"/>
</dbReference>
<dbReference type="EMBL" id="JANBPU010000485">
    <property type="protein sequence ID" value="KAJ1911121.1"/>
    <property type="molecule type" value="Genomic_DNA"/>
</dbReference>
<keyword evidence="2" id="KW-1185">Reference proteome</keyword>
<proteinExistence type="predicted"/>
<evidence type="ECO:0000313" key="1">
    <source>
        <dbReference type="EMBL" id="KAJ1911121.1"/>
    </source>
</evidence>
<protein>
    <submittedName>
        <fullName evidence="1">Uncharacterized protein</fullName>
    </submittedName>
</protein>
<name>A0A9W8DMZ3_9FUNG</name>
<organism evidence="1 2">
    <name type="scientific">Mycoemilia scoparia</name>
    <dbReference type="NCBI Taxonomy" id="417184"/>
    <lineage>
        <taxon>Eukaryota</taxon>
        <taxon>Fungi</taxon>
        <taxon>Fungi incertae sedis</taxon>
        <taxon>Zoopagomycota</taxon>
        <taxon>Kickxellomycotina</taxon>
        <taxon>Kickxellomycetes</taxon>
        <taxon>Kickxellales</taxon>
        <taxon>Kickxellaceae</taxon>
        <taxon>Mycoemilia</taxon>
    </lineage>
</organism>
<dbReference type="AlphaFoldDB" id="A0A9W8DMZ3"/>
<feature type="non-terminal residue" evidence="1">
    <location>
        <position position="99"/>
    </location>
</feature>
<reference evidence="1" key="1">
    <citation type="submission" date="2022-07" db="EMBL/GenBank/DDBJ databases">
        <title>Phylogenomic reconstructions and comparative analyses of Kickxellomycotina fungi.</title>
        <authorList>
            <person name="Reynolds N.K."/>
            <person name="Stajich J.E."/>
            <person name="Barry K."/>
            <person name="Grigoriev I.V."/>
            <person name="Crous P."/>
            <person name="Smith M.E."/>
        </authorList>
    </citation>
    <scope>NUCLEOTIDE SEQUENCE</scope>
    <source>
        <strain evidence="1">NBRC 100468</strain>
    </source>
</reference>
<comment type="caution">
    <text evidence="1">The sequence shown here is derived from an EMBL/GenBank/DDBJ whole genome shotgun (WGS) entry which is preliminary data.</text>
</comment>
<gene>
    <name evidence="1" type="ORF">H4219_006034</name>
</gene>
<accession>A0A9W8DMZ3</accession>
<evidence type="ECO:0000313" key="2">
    <source>
        <dbReference type="Proteomes" id="UP001150538"/>
    </source>
</evidence>